<sequence length="664" mass="74788">MTKGKYQRTQDYQSELPPPPVRWPLVLGLSLVLGIAVFVGVIVVTSETGLPERPSGAGARRLEFHNASQAGKAPQNTPHITVWWDDIPALLRESTGQRENASSNIHPGDYVGPEACRECHKKNYDSWSHHPHRWMNALADTSTVVGDFSGKSISYLGGKATFFKENGEYRMRLEREETQTYAIHQTIGSRFFQYYIGKQIDGPQTPKQPTDQQELDHVLPLGYWIEPGEWVPIVNVAHEEVPDGQRMDPFDAKSYQTNFCVYSDACDVCHTTSPLGDLLSGNANQLAREVPGNIQWEVANYLAEERPHWLPPQHRSLPDEQAVGVLNSLDAIPASEHAVTLGISCESCHLGCREHAEHPEILPAFFPYSPHLLSGSVDKPTDLGRTHDNVNWACGRCHSGERPQFAGGMSTWNSTEYSDAMRGSCYSELKCTDCHNPHQAIGQKWSSTPAKDDALCIKCHQQYASEEAQAAHTHHQPGSEGSRCMNCHMPRINEGMQDIVRTHTIFSPTNTDMLHANHPNACNQCHTDKSIDWTIDNLENWYGSKFDDNKLQREYANRSQSAALGWLQSENEAVRKVAADALFRTRSKWDRDTTIQEALINSLDDPFLLNRQFALRGFEGMLGVKLRETGYRFYMTPEERKKHMAELRKIIRAAFAETTLPNDE</sequence>
<dbReference type="PANTHER" id="PTHR35038:SF8">
    <property type="entry name" value="C-TYPE POLYHEME CYTOCHROME OMCC"/>
    <property type="match status" value="1"/>
</dbReference>
<evidence type="ECO:0000256" key="2">
    <source>
        <dbReference type="SAM" id="Phobius"/>
    </source>
</evidence>
<reference evidence="4 5" key="1">
    <citation type="submission" date="2019-02" db="EMBL/GenBank/DDBJ databases">
        <title>Deep-cultivation of Planctomycetes and their phenomic and genomic characterization uncovers novel biology.</title>
        <authorList>
            <person name="Wiegand S."/>
            <person name="Jogler M."/>
            <person name="Boedeker C."/>
            <person name="Pinto D."/>
            <person name="Vollmers J."/>
            <person name="Rivas-Marin E."/>
            <person name="Kohn T."/>
            <person name="Peeters S.H."/>
            <person name="Heuer A."/>
            <person name="Rast P."/>
            <person name="Oberbeckmann S."/>
            <person name="Bunk B."/>
            <person name="Jeske O."/>
            <person name="Meyerdierks A."/>
            <person name="Storesund J.E."/>
            <person name="Kallscheuer N."/>
            <person name="Luecker S."/>
            <person name="Lage O.M."/>
            <person name="Pohl T."/>
            <person name="Merkel B.J."/>
            <person name="Hornburger P."/>
            <person name="Mueller R.-W."/>
            <person name="Bruemmer F."/>
            <person name="Labrenz M."/>
            <person name="Spormann A.M."/>
            <person name="Op den Camp H."/>
            <person name="Overmann J."/>
            <person name="Amann R."/>
            <person name="Jetten M.S.M."/>
            <person name="Mascher T."/>
            <person name="Medema M.H."/>
            <person name="Devos D.P."/>
            <person name="Kaster A.-K."/>
            <person name="Ovreas L."/>
            <person name="Rohde M."/>
            <person name="Galperin M.Y."/>
            <person name="Jogler C."/>
        </authorList>
    </citation>
    <scope>NUCLEOTIDE SEQUENCE [LARGE SCALE GENOMIC DNA]</scope>
    <source>
        <strain evidence="4 5">Mal52</strain>
    </source>
</reference>
<dbReference type="Proteomes" id="UP000319383">
    <property type="component" value="Chromosome"/>
</dbReference>
<name>A0A517ZQQ8_9PLAN</name>
<keyword evidence="5" id="KW-1185">Reference proteome</keyword>
<dbReference type="SUPFAM" id="SSF48695">
    <property type="entry name" value="Multiheme cytochromes"/>
    <property type="match status" value="1"/>
</dbReference>
<evidence type="ECO:0000313" key="5">
    <source>
        <dbReference type="Proteomes" id="UP000319383"/>
    </source>
</evidence>
<gene>
    <name evidence="4" type="ORF">Mal52_32490</name>
</gene>
<evidence type="ECO:0000256" key="1">
    <source>
        <dbReference type="ARBA" id="ARBA00022729"/>
    </source>
</evidence>
<dbReference type="Gene3D" id="1.10.1130.10">
    <property type="entry name" value="Flavocytochrome C3, Chain A"/>
    <property type="match status" value="1"/>
</dbReference>
<dbReference type="AlphaFoldDB" id="A0A517ZQQ8"/>
<dbReference type="InterPro" id="IPR010177">
    <property type="entry name" value="Paired_CXXCH_1"/>
</dbReference>
<keyword evidence="1" id="KW-0732">Signal</keyword>
<feature type="domain" description="Doubled CXXCH motif" evidence="3">
    <location>
        <begin position="430"/>
        <end position="462"/>
    </location>
</feature>
<proteinExistence type="predicted"/>
<protein>
    <submittedName>
        <fullName evidence="4">Doubled CXXCH motif (Paired_CXXCH_1)</fullName>
    </submittedName>
</protein>
<evidence type="ECO:0000259" key="3">
    <source>
        <dbReference type="Pfam" id="PF09699"/>
    </source>
</evidence>
<keyword evidence="2" id="KW-0472">Membrane</keyword>
<feature type="transmembrane region" description="Helical" evidence="2">
    <location>
        <begin position="21"/>
        <end position="44"/>
    </location>
</feature>
<evidence type="ECO:0000313" key="4">
    <source>
        <dbReference type="EMBL" id="QDU44763.1"/>
    </source>
</evidence>
<dbReference type="InterPro" id="IPR051829">
    <property type="entry name" value="Multiheme_Cytochr_ET"/>
</dbReference>
<dbReference type="PANTHER" id="PTHR35038">
    <property type="entry name" value="DISSIMILATORY SULFITE REDUCTASE SIRA"/>
    <property type="match status" value="1"/>
</dbReference>
<keyword evidence="2" id="KW-0812">Transmembrane</keyword>
<dbReference type="KEGG" id="sdyn:Mal52_32490"/>
<accession>A0A517ZQQ8</accession>
<keyword evidence="2" id="KW-1133">Transmembrane helix</keyword>
<organism evidence="4 5">
    <name type="scientific">Symmachiella dynata</name>
    <dbReference type="NCBI Taxonomy" id="2527995"/>
    <lineage>
        <taxon>Bacteria</taxon>
        <taxon>Pseudomonadati</taxon>
        <taxon>Planctomycetota</taxon>
        <taxon>Planctomycetia</taxon>
        <taxon>Planctomycetales</taxon>
        <taxon>Planctomycetaceae</taxon>
        <taxon>Symmachiella</taxon>
    </lineage>
</organism>
<dbReference type="RefSeq" id="WP_145377066.1">
    <property type="nucleotide sequence ID" value="NZ_CP036276.1"/>
</dbReference>
<dbReference type="InterPro" id="IPR036280">
    <property type="entry name" value="Multihaem_cyt_sf"/>
</dbReference>
<dbReference type="EMBL" id="CP036276">
    <property type="protein sequence ID" value="QDU44763.1"/>
    <property type="molecule type" value="Genomic_DNA"/>
</dbReference>
<dbReference type="Pfam" id="PF09699">
    <property type="entry name" value="Paired_CXXCH_1"/>
    <property type="match status" value="1"/>
</dbReference>